<sequence>MFPGQPLKDMCRKSRIENLSWKPQGKKEAKESLDHSPPGTTAEYHESGWIQNNIFVAWFTRFVAFTNLTGDKPVILLDGHAKHNKSRFGLAGSSVSEKQVAELYGTEVCIKAALMKGTIERAAEAQFEDHNKSCCQGEPKQDGELYEQPEPEPVTLHNSSRKKLEWHIDFDSPVKKYMTSSSSDEDSDDASRVYCNELYSDL</sequence>
<name>A0ABQ9I2Z7_9NEOP</name>
<dbReference type="Proteomes" id="UP001159363">
    <property type="component" value="Chromosome 3"/>
</dbReference>
<evidence type="ECO:0000259" key="2">
    <source>
        <dbReference type="Pfam" id="PF03184"/>
    </source>
</evidence>
<proteinExistence type="predicted"/>
<evidence type="ECO:0000313" key="4">
    <source>
        <dbReference type="Proteomes" id="UP001159363"/>
    </source>
</evidence>
<feature type="compositionally biased region" description="Basic and acidic residues" evidence="1">
    <location>
        <begin position="25"/>
        <end position="34"/>
    </location>
</feature>
<organism evidence="3 4">
    <name type="scientific">Dryococelus australis</name>
    <dbReference type="NCBI Taxonomy" id="614101"/>
    <lineage>
        <taxon>Eukaryota</taxon>
        <taxon>Metazoa</taxon>
        <taxon>Ecdysozoa</taxon>
        <taxon>Arthropoda</taxon>
        <taxon>Hexapoda</taxon>
        <taxon>Insecta</taxon>
        <taxon>Pterygota</taxon>
        <taxon>Neoptera</taxon>
        <taxon>Polyneoptera</taxon>
        <taxon>Phasmatodea</taxon>
        <taxon>Verophasmatodea</taxon>
        <taxon>Anareolatae</taxon>
        <taxon>Phasmatidae</taxon>
        <taxon>Eurycanthinae</taxon>
        <taxon>Dryococelus</taxon>
    </lineage>
</organism>
<dbReference type="EMBL" id="JARBHB010000003">
    <property type="protein sequence ID" value="KAJ8891013.1"/>
    <property type="molecule type" value="Genomic_DNA"/>
</dbReference>
<dbReference type="Pfam" id="PF03184">
    <property type="entry name" value="DDE_1"/>
    <property type="match status" value="1"/>
</dbReference>
<keyword evidence="4" id="KW-1185">Reference proteome</keyword>
<feature type="domain" description="DDE-1" evidence="2">
    <location>
        <begin position="27"/>
        <end position="88"/>
    </location>
</feature>
<gene>
    <name evidence="3" type="ORF">PR048_010522</name>
</gene>
<feature type="region of interest" description="Disordered" evidence="1">
    <location>
        <begin position="21"/>
        <end position="41"/>
    </location>
</feature>
<accession>A0ABQ9I2Z7</accession>
<feature type="region of interest" description="Disordered" evidence="1">
    <location>
        <begin position="130"/>
        <end position="160"/>
    </location>
</feature>
<comment type="caution">
    <text evidence="3">The sequence shown here is derived from an EMBL/GenBank/DDBJ whole genome shotgun (WGS) entry which is preliminary data.</text>
</comment>
<evidence type="ECO:0000256" key="1">
    <source>
        <dbReference type="SAM" id="MobiDB-lite"/>
    </source>
</evidence>
<protein>
    <recommendedName>
        <fullName evidence="2">DDE-1 domain-containing protein</fullName>
    </recommendedName>
</protein>
<evidence type="ECO:0000313" key="3">
    <source>
        <dbReference type="EMBL" id="KAJ8891013.1"/>
    </source>
</evidence>
<reference evidence="3 4" key="1">
    <citation type="submission" date="2023-02" db="EMBL/GenBank/DDBJ databases">
        <title>LHISI_Scaffold_Assembly.</title>
        <authorList>
            <person name="Stuart O.P."/>
            <person name="Cleave R."/>
            <person name="Magrath M.J.L."/>
            <person name="Mikheyev A.S."/>
        </authorList>
    </citation>
    <scope>NUCLEOTIDE SEQUENCE [LARGE SCALE GENOMIC DNA]</scope>
    <source>
        <strain evidence="3">Daus_M_001</strain>
        <tissue evidence="3">Leg muscle</tissue>
    </source>
</reference>
<dbReference type="InterPro" id="IPR004875">
    <property type="entry name" value="DDE_SF_endonuclease_dom"/>
</dbReference>